<dbReference type="Proteomes" id="UP000054498">
    <property type="component" value="Unassembled WGS sequence"/>
</dbReference>
<dbReference type="GeneID" id="25733503"/>
<dbReference type="KEGG" id="mng:MNEG_15805"/>
<reference evidence="2 3" key="1">
    <citation type="journal article" date="2013" name="BMC Genomics">
        <title>Reconstruction of the lipid metabolism for the microalga Monoraphidium neglectum from its genome sequence reveals characteristics suitable for biofuel production.</title>
        <authorList>
            <person name="Bogen C."/>
            <person name="Al-Dilaimi A."/>
            <person name="Albersmeier A."/>
            <person name="Wichmann J."/>
            <person name="Grundmann M."/>
            <person name="Rupp O."/>
            <person name="Lauersen K.J."/>
            <person name="Blifernez-Klassen O."/>
            <person name="Kalinowski J."/>
            <person name="Goesmann A."/>
            <person name="Mussgnug J.H."/>
            <person name="Kruse O."/>
        </authorList>
    </citation>
    <scope>NUCLEOTIDE SEQUENCE [LARGE SCALE GENOMIC DNA]</scope>
    <source>
        <strain evidence="2 3">SAG 48.87</strain>
    </source>
</reference>
<feature type="transmembrane region" description="Helical" evidence="1">
    <location>
        <begin position="56"/>
        <end position="80"/>
    </location>
</feature>
<sequence length="112" mass="11881">MGGGRRLSFRNGGARYSRLPNHLAANGHCATNGGGAAACDKPAGALRAWAARVPPGRWLCGAAVALPWLVLLLVGCMFLGRAQRQLPVPRADLPGAKQCVGWRETYFCHPFA</sequence>
<evidence type="ECO:0000313" key="3">
    <source>
        <dbReference type="Proteomes" id="UP000054498"/>
    </source>
</evidence>
<name>A0A0D2K7R6_9CHLO</name>
<keyword evidence="3" id="KW-1185">Reference proteome</keyword>
<dbReference type="RefSeq" id="XP_013891178.1">
    <property type="nucleotide sequence ID" value="XM_014035724.1"/>
</dbReference>
<organism evidence="2 3">
    <name type="scientific">Monoraphidium neglectum</name>
    <dbReference type="NCBI Taxonomy" id="145388"/>
    <lineage>
        <taxon>Eukaryota</taxon>
        <taxon>Viridiplantae</taxon>
        <taxon>Chlorophyta</taxon>
        <taxon>core chlorophytes</taxon>
        <taxon>Chlorophyceae</taxon>
        <taxon>CS clade</taxon>
        <taxon>Sphaeropleales</taxon>
        <taxon>Selenastraceae</taxon>
        <taxon>Monoraphidium</taxon>
    </lineage>
</organism>
<proteinExistence type="predicted"/>
<accession>A0A0D2K7R6</accession>
<keyword evidence="1" id="KW-0812">Transmembrane</keyword>
<protein>
    <submittedName>
        <fullName evidence="2">Uncharacterized protein</fullName>
    </submittedName>
</protein>
<evidence type="ECO:0000313" key="2">
    <source>
        <dbReference type="EMBL" id="KIY92158.1"/>
    </source>
</evidence>
<evidence type="ECO:0000256" key="1">
    <source>
        <dbReference type="SAM" id="Phobius"/>
    </source>
</evidence>
<keyword evidence="1" id="KW-0472">Membrane</keyword>
<keyword evidence="1" id="KW-1133">Transmembrane helix</keyword>
<dbReference type="AlphaFoldDB" id="A0A0D2K7R6"/>
<dbReference type="EMBL" id="KK105903">
    <property type="protein sequence ID" value="KIY92158.1"/>
    <property type="molecule type" value="Genomic_DNA"/>
</dbReference>
<gene>
    <name evidence="2" type="ORF">MNEG_15805</name>
</gene>